<proteinExistence type="predicted"/>
<name>A0ABT3DDI2_9BACI</name>
<dbReference type="EMBL" id="JAOYEY010000028">
    <property type="protein sequence ID" value="MCV9885112.1"/>
    <property type="molecule type" value="Genomic_DNA"/>
</dbReference>
<dbReference type="PROSITE" id="PS50965">
    <property type="entry name" value="NERD"/>
    <property type="match status" value="1"/>
</dbReference>
<evidence type="ECO:0000313" key="3">
    <source>
        <dbReference type="Proteomes" id="UP001526147"/>
    </source>
</evidence>
<accession>A0ABT3DDI2</accession>
<evidence type="ECO:0000313" key="2">
    <source>
        <dbReference type="EMBL" id="MCV9885112.1"/>
    </source>
</evidence>
<evidence type="ECO:0000259" key="1">
    <source>
        <dbReference type="PROSITE" id="PS50965"/>
    </source>
</evidence>
<reference evidence="2 3" key="1">
    <citation type="submission" date="2022-10" db="EMBL/GenBank/DDBJ databases">
        <title>Draft genome assembly of moderately radiation resistant bacterium Metabacillus halosaccharovorans.</title>
        <authorList>
            <person name="Pal S."/>
            <person name="Gopinathan A."/>
        </authorList>
    </citation>
    <scope>NUCLEOTIDE SEQUENCE [LARGE SCALE GENOMIC DNA]</scope>
    <source>
        <strain evidence="2 3">VITHBRA001</strain>
    </source>
</reference>
<feature type="domain" description="NERD" evidence="1">
    <location>
        <begin position="38"/>
        <end position="153"/>
    </location>
</feature>
<dbReference type="RefSeq" id="WP_264141969.1">
    <property type="nucleotide sequence ID" value="NZ_JAOYEY010000028.1"/>
</dbReference>
<keyword evidence="3" id="KW-1185">Reference proteome</keyword>
<protein>
    <submittedName>
        <fullName evidence="2">NERD domain-containing protein</fullName>
    </submittedName>
</protein>
<gene>
    <name evidence="2" type="ORF">OIH86_05560</name>
</gene>
<dbReference type="InterPro" id="IPR011528">
    <property type="entry name" value="NERD"/>
</dbReference>
<dbReference type="Pfam" id="PF08378">
    <property type="entry name" value="NERD"/>
    <property type="match status" value="1"/>
</dbReference>
<comment type="caution">
    <text evidence="2">The sequence shown here is derived from an EMBL/GenBank/DDBJ whole genome shotgun (WGS) entry which is preliminary data.</text>
</comment>
<sequence>MKLLSSLFKKKEQVKEHTSQIMPIPLKEKHNEKVATRKGVIGEYKIDIQLAQLPKEYIHLSDIMLKNDKAKSGYSQIDHIVITSYGIFVIETKNYQGTIYGGKDRKTWSVNGKYKMLNPFIQNYGHIQAIKNHIEEKYHNSFISMVSFTKRCTFKIDELDFRKMSSDDLIVYDVELSEYIHRKVSVNKIYNKEPILKEDKIKRIYSILVEANIDDHSIREQHVLSLKLEGEVHSQKQQAKCCVCNKTVSDKVKSFCLSSKKFNGKTYCFKHQKSLG</sequence>
<dbReference type="Proteomes" id="UP001526147">
    <property type="component" value="Unassembled WGS sequence"/>
</dbReference>
<organism evidence="2 3">
    <name type="scientific">Metabacillus halosaccharovorans</name>
    <dbReference type="NCBI Taxonomy" id="930124"/>
    <lineage>
        <taxon>Bacteria</taxon>
        <taxon>Bacillati</taxon>
        <taxon>Bacillota</taxon>
        <taxon>Bacilli</taxon>
        <taxon>Bacillales</taxon>
        <taxon>Bacillaceae</taxon>
        <taxon>Metabacillus</taxon>
    </lineage>
</organism>